<evidence type="ECO:0000313" key="1">
    <source>
        <dbReference type="EMBL" id="GAG46855.1"/>
    </source>
</evidence>
<feature type="non-terminal residue" evidence="1">
    <location>
        <position position="201"/>
    </location>
</feature>
<organism evidence="1">
    <name type="scientific">marine sediment metagenome</name>
    <dbReference type="NCBI Taxonomy" id="412755"/>
    <lineage>
        <taxon>unclassified sequences</taxon>
        <taxon>metagenomes</taxon>
        <taxon>ecological metagenomes</taxon>
    </lineage>
</organism>
<sequence length="201" mass="22844">DNWRTIASLSSKETKKLNDGLISLLMENDSHPLSDIHKLIGPIYTLTQETKKNQTRNAEEFLWLLEGACNLKSYGLALGVVLGDRTKLFGKLNRELSDYHGKATQAIEIIAKEPEKIEERKNYRFLDGSNVFENNTAKQVIDALVESGIMPIDKPIIVHLKDGNKIHLHVRESPINIQKGHLIYHAFEQLKQEDILLDHKG</sequence>
<proteinExistence type="predicted"/>
<gene>
    <name evidence="1" type="ORF">S01H1_82010</name>
</gene>
<accession>X0XU82</accession>
<protein>
    <submittedName>
        <fullName evidence="1">Uncharacterized protein</fullName>
    </submittedName>
</protein>
<name>X0XU82_9ZZZZ</name>
<comment type="caution">
    <text evidence="1">The sequence shown here is derived from an EMBL/GenBank/DDBJ whole genome shotgun (WGS) entry which is preliminary data.</text>
</comment>
<dbReference type="AlphaFoldDB" id="X0XU82"/>
<dbReference type="EMBL" id="BARS01055560">
    <property type="protein sequence ID" value="GAG46855.1"/>
    <property type="molecule type" value="Genomic_DNA"/>
</dbReference>
<reference evidence="1" key="1">
    <citation type="journal article" date="2014" name="Front. Microbiol.">
        <title>High frequency of phylogenetically diverse reductive dehalogenase-homologous genes in deep subseafloor sedimentary metagenomes.</title>
        <authorList>
            <person name="Kawai M."/>
            <person name="Futagami T."/>
            <person name="Toyoda A."/>
            <person name="Takaki Y."/>
            <person name="Nishi S."/>
            <person name="Hori S."/>
            <person name="Arai W."/>
            <person name="Tsubouchi T."/>
            <person name="Morono Y."/>
            <person name="Uchiyama I."/>
            <person name="Ito T."/>
            <person name="Fujiyama A."/>
            <person name="Inagaki F."/>
            <person name="Takami H."/>
        </authorList>
    </citation>
    <scope>NUCLEOTIDE SEQUENCE</scope>
    <source>
        <strain evidence="1">Expedition CK06-06</strain>
    </source>
</reference>
<feature type="non-terminal residue" evidence="1">
    <location>
        <position position="1"/>
    </location>
</feature>